<evidence type="ECO:0000313" key="1">
    <source>
        <dbReference type="EMBL" id="SVC86665.1"/>
    </source>
</evidence>
<accession>A0A382QP29</accession>
<protein>
    <submittedName>
        <fullName evidence="1">Uncharacterized protein</fullName>
    </submittedName>
</protein>
<dbReference type="InterPro" id="IPR024364">
    <property type="entry name" value="Baseplate_phage_T4-like"/>
</dbReference>
<dbReference type="Pfam" id="PF12322">
    <property type="entry name" value="T4_baseplate"/>
    <property type="match status" value="1"/>
</dbReference>
<dbReference type="EMBL" id="UINC01115552">
    <property type="protein sequence ID" value="SVC86665.1"/>
    <property type="molecule type" value="Genomic_DNA"/>
</dbReference>
<sequence length="143" mass="16067">MALPILETATFELTLPSKDVKVKFRPFLVKEEKILLQALESGSNTEMTNALKQIVHACTFGNLDINTLPTFDVEYVFLQIRAKSVGEITKLRLLCPDDKTTYGEVEVDLSKVEVHVDDNHTNNIVVDEKKKIGIVMSYPTINS</sequence>
<name>A0A382QP29_9ZZZZ</name>
<gene>
    <name evidence="1" type="ORF">METZ01_LOCUS339519</name>
</gene>
<reference evidence="1" key="1">
    <citation type="submission" date="2018-05" db="EMBL/GenBank/DDBJ databases">
        <authorList>
            <person name="Lanie J.A."/>
            <person name="Ng W.-L."/>
            <person name="Kazmierczak K.M."/>
            <person name="Andrzejewski T.M."/>
            <person name="Davidsen T.M."/>
            <person name="Wayne K.J."/>
            <person name="Tettelin H."/>
            <person name="Glass J.I."/>
            <person name="Rusch D."/>
            <person name="Podicherti R."/>
            <person name="Tsui H.-C.T."/>
            <person name="Winkler M.E."/>
        </authorList>
    </citation>
    <scope>NUCLEOTIDE SEQUENCE</scope>
</reference>
<proteinExistence type="predicted"/>
<feature type="non-terminal residue" evidence="1">
    <location>
        <position position="143"/>
    </location>
</feature>
<dbReference type="AlphaFoldDB" id="A0A382QP29"/>
<organism evidence="1">
    <name type="scientific">marine metagenome</name>
    <dbReference type="NCBI Taxonomy" id="408172"/>
    <lineage>
        <taxon>unclassified sequences</taxon>
        <taxon>metagenomes</taxon>
        <taxon>ecological metagenomes</taxon>
    </lineage>
</organism>